<dbReference type="PROSITE" id="PS00071">
    <property type="entry name" value="GAPDH"/>
    <property type="match status" value="1"/>
</dbReference>
<gene>
    <name evidence="14" type="ORF">GSTUM_00009426001</name>
</gene>
<feature type="domain" description="Glyceraldehyde 3-phosphate dehydrogenase NAD(P) binding" evidence="13">
    <location>
        <begin position="42"/>
        <end position="159"/>
    </location>
</feature>
<dbReference type="SUPFAM" id="SSF51735">
    <property type="entry name" value="NAD(P)-binding Rossmann-fold domains"/>
    <property type="match status" value="1"/>
</dbReference>
<feature type="binding site" evidence="9">
    <location>
        <begin position="218"/>
        <end position="219"/>
    </location>
    <ligand>
        <name>D-glyceraldehyde 3-phosphate</name>
        <dbReference type="ChEBI" id="CHEBI:59776"/>
    </ligand>
</feature>
<dbReference type="PRINTS" id="PR00078">
    <property type="entry name" value="G3PDHDRGNASE"/>
</dbReference>
<keyword evidence="6 10" id="KW-0520">NAD</keyword>
<dbReference type="InParanoid" id="D5GK88"/>
<evidence type="ECO:0000259" key="13">
    <source>
        <dbReference type="SMART" id="SM00846"/>
    </source>
</evidence>
<evidence type="ECO:0000256" key="2">
    <source>
        <dbReference type="ARBA" id="ARBA00007406"/>
    </source>
</evidence>
<dbReference type="EMBL" id="FN430337">
    <property type="protein sequence ID" value="CAZ84931.1"/>
    <property type="molecule type" value="Genomic_DNA"/>
</dbReference>
<feature type="binding site" evidence="10">
    <location>
        <position position="54"/>
    </location>
    <ligand>
        <name>NAD(+)</name>
        <dbReference type="ChEBI" id="CHEBI:57540"/>
    </ligand>
</feature>
<dbReference type="Pfam" id="PF00044">
    <property type="entry name" value="Gp_dh_N"/>
    <property type="match status" value="1"/>
</dbReference>
<accession>D5GK88</accession>
<dbReference type="Gene3D" id="3.40.50.720">
    <property type="entry name" value="NAD(P)-binding Rossmann-like Domain"/>
    <property type="match status" value="1"/>
</dbReference>
<dbReference type="UniPathway" id="UPA00109">
    <property type="reaction ID" value="UER00184"/>
</dbReference>
<dbReference type="GO" id="GO:0005829">
    <property type="term" value="C:cytosol"/>
    <property type="evidence" value="ECO:0007669"/>
    <property type="project" value="TreeGrafter"/>
</dbReference>
<organism evidence="14 15">
    <name type="scientific">Tuber melanosporum (strain Mel28)</name>
    <name type="common">Perigord black truffle</name>
    <dbReference type="NCBI Taxonomy" id="656061"/>
    <lineage>
        <taxon>Eukaryota</taxon>
        <taxon>Fungi</taxon>
        <taxon>Dikarya</taxon>
        <taxon>Ascomycota</taxon>
        <taxon>Pezizomycotina</taxon>
        <taxon>Pezizomycetes</taxon>
        <taxon>Pezizales</taxon>
        <taxon>Tuberaceae</taxon>
        <taxon>Tuber</taxon>
    </lineage>
</organism>
<dbReference type="PANTHER" id="PTHR10836">
    <property type="entry name" value="GLYCERALDEHYDE 3-PHOSPHATE DEHYDROGENASE"/>
    <property type="match status" value="1"/>
</dbReference>
<comment type="pathway">
    <text evidence="1">Carbohydrate degradation; glycolysis; pyruvate from D-glyceraldehyde 3-phosphate: step 1/5.</text>
</comment>
<proteinExistence type="inferred from homology"/>
<dbReference type="SMART" id="SM00846">
    <property type="entry name" value="Gp_dh_N"/>
    <property type="match status" value="1"/>
</dbReference>
<dbReference type="EC" id="1.2.1.12" evidence="4"/>
<name>D5GK88_TUBMM</name>
<comment type="subunit">
    <text evidence="3">Homotetramer.</text>
</comment>
<dbReference type="KEGG" id="tml:GSTUM_00009426001"/>
<feature type="active site" description="Nucleophile" evidence="8">
    <location>
        <position position="159"/>
    </location>
</feature>
<evidence type="ECO:0000256" key="8">
    <source>
        <dbReference type="PIRSR" id="PIRSR000149-1"/>
    </source>
</evidence>
<evidence type="ECO:0000256" key="10">
    <source>
        <dbReference type="PIRSR" id="PIRSR000149-3"/>
    </source>
</evidence>
<keyword evidence="5" id="KW-0560">Oxidoreductase</keyword>
<dbReference type="FunCoup" id="D5GK88">
    <property type="interactions" value="1068"/>
</dbReference>
<keyword evidence="15" id="KW-1185">Reference proteome</keyword>
<comment type="similarity">
    <text evidence="2 12">Belongs to the glyceraldehyde-3-phosphate dehydrogenase family.</text>
</comment>
<dbReference type="eggNOG" id="KOG0657">
    <property type="taxonomic scope" value="Eukaryota"/>
</dbReference>
<evidence type="ECO:0000256" key="11">
    <source>
        <dbReference type="PIRSR" id="PIRSR000149-4"/>
    </source>
</evidence>
<evidence type="ECO:0000256" key="3">
    <source>
        <dbReference type="ARBA" id="ARBA00011881"/>
    </source>
</evidence>
<evidence type="ECO:0000256" key="4">
    <source>
        <dbReference type="ARBA" id="ARBA00013119"/>
    </source>
</evidence>
<dbReference type="CDD" id="cd05214">
    <property type="entry name" value="GAPDH_I_N"/>
    <property type="match status" value="1"/>
</dbReference>
<evidence type="ECO:0000256" key="9">
    <source>
        <dbReference type="PIRSR" id="PIRSR000149-2"/>
    </source>
</evidence>
<dbReference type="OMA" id="YGYTCNM"/>
<dbReference type="GeneID" id="9184860"/>
<feature type="binding site" evidence="9">
    <location>
        <position position="189"/>
    </location>
    <ligand>
        <name>D-glyceraldehyde 3-phosphate</name>
        <dbReference type="ChEBI" id="CHEBI:59776"/>
    </ligand>
</feature>
<dbReference type="PANTHER" id="PTHR10836:SF76">
    <property type="entry name" value="GLYCERALDEHYDE-3-PHOSPHATE DEHYDROGENASE-RELATED"/>
    <property type="match status" value="1"/>
</dbReference>
<dbReference type="PIRSF" id="PIRSF000149">
    <property type="entry name" value="GAP_DH"/>
    <property type="match status" value="1"/>
</dbReference>
<dbReference type="GO" id="GO:0051287">
    <property type="term" value="F:NAD binding"/>
    <property type="evidence" value="ECO:0007669"/>
    <property type="project" value="InterPro"/>
</dbReference>
<dbReference type="HOGENOM" id="CLU_030140_0_3_1"/>
<feature type="binding site" evidence="9">
    <location>
        <begin position="158"/>
        <end position="160"/>
    </location>
    <ligand>
        <name>D-glyceraldehyde 3-phosphate</name>
        <dbReference type="ChEBI" id="CHEBI:59776"/>
    </ligand>
</feature>
<dbReference type="Proteomes" id="UP000006911">
    <property type="component" value="Unassembled WGS sequence"/>
</dbReference>
<sequence>MVAKIGINTRKHSWADTGELIVARFSVTRKILIIPLSPSFLIEHDDIDVVAVNDPFIDPKYAVYMLKYDSVHGNFKGDISSNDSGDLIEKDAVNIPWKDTGVEYIVESTGVFTTTEKSKPHLKGGAKKVVMYADAPMFVCGVNLAKYSKDVEILSNASCTTNCLAPLAKVINDKFGIAEGLMTTVHSYTATQKTVDGPSAKDWRGGRAAATNIIPSSTGAAKAVGKVIPELNGKLTGMAMRVPTQNVSVVDLTIRLKNGTSYDRIKKAVREAAEGPYKGIIAYTEDELVSSDLNGHEASCIFDAKAGIPLNENFVKLIAWYDNEWGYSRRVLDLISYIAKVDAK</sequence>
<feature type="site" description="Activates thiol group during catalysis" evidence="11">
    <location>
        <position position="186"/>
    </location>
</feature>
<evidence type="ECO:0000256" key="7">
    <source>
        <dbReference type="ARBA" id="ARBA00023152"/>
    </source>
</evidence>
<evidence type="ECO:0000256" key="6">
    <source>
        <dbReference type="ARBA" id="ARBA00023027"/>
    </source>
</evidence>
<keyword evidence="10" id="KW-0547">Nucleotide-binding</keyword>
<dbReference type="InterPro" id="IPR036291">
    <property type="entry name" value="NAD(P)-bd_dom_sf"/>
</dbReference>
<evidence type="ECO:0000313" key="14">
    <source>
        <dbReference type="EMBL" id="CAZ84931.1"/>
    </source>
</evidence>
<dbReference type="InterPro" id="IPR020828">
    <property type="entry name" value="GlycerAld_3-P_DH_NAD(P)-bd"/>
</dbReference>
<keyword evidence="7" id="KW-0324">Glycolysis</keyword>
<dbReference type="InterPro" id="IPR020831">
    <property type="entry name" value="GlycerAld/Erythrose_P_DH"/>
</dbReference>
<dbReference type="InterPro" id="IPR020830">
    <property type="entry name" value="GlycerAld_3-P_DH_AS"/>
</dbReference>
<dbReference type="CDD" id="cd18126">
    <property type="entry name" value="GAPDH_I_C"/>
    <property type="match status" value="1"/>
</dbReference>
<dbReference type="Gene3D" id="3.30.360.10">
    <property type="entry name" value="Dihydrodipicolinate Reductase, domain 2"/>
    <property type="match status" value="1"/>
</dbReference>
<dbReference type="GO" id="GO:0006096">
    <property type="term" value="P:glycolytic process"/>
    <property type="evidence" value="ECO:0007669"/>
    <property type="project" value="UniProtKB-UniPathway"/>
</dbReference>
<evidence type="ECO:0000256" key="12">
    <source>
        <dbReference type="RuleBase" id="RU000397"/>
    </source>
</evidence>
<protein>
    <recommendedName>
        <fullName evidence="4">glyceraldehyde-3-phosphate dehydrogenase (phosphorylating)</fullName>
        <ecNumber evidence="4">1.2.1.12</ecNumber>
    </recommendedName>
</protein>
<evidence type="ECO:0000313" key="15">
    <source>
        <dbReference type="Proteomes" id="UP000006911"/>
    </source>
</evidence>
<evidence type="ECO:0000256" key="5">
    <source>
        <dbReference type="ARBA" id="ARBA00023002"/>
    </source>
</evidence>
<dbReference type="STRING" id="656061.D5GK88"/>
<dbReference type="RefSeq" id="XP_002840740.1">
    <property type="nucleotide sequence ID" value="XM_002840694.1"/>
</dbReference>
<feature type="binding site" evidence="10">
    <location>
        <position position="323"/>
    </location>
    <ligand>
        <name>NAD(+)</name>
        <dbReference type="ChEBI" id="CHEBI:57540"/>
    </ligand>
</feature>
<reference evidence="14 15" key="1">
    <citation type="journal article" date="2010" name="Nature">
        <title>Perigord black truffle genome uncovers evolutionary origins and mechanisms of symbiosis.</title>
        <authorList>
            <person name="Martin F."/>
            <person name="Kohler A."/>
            <person name="Murat C."/>
            <person name="Balestrini R."/>
            <person name="Coutinho P.M."/>
            <person name="Jaillon O."/>
            <person name="Montanini B."/>
            <person name="Morin E."/>
            <person name="Noel B."/>
            <person name="Percudani R."/>
            <person name="Porcel B."/>
            <person name="Rubini A."/>
            <person name="Amicucci A."/>
            <person name="Amselem J."/>
            <person name="Anthouard V."/>
            <person name="Arcioni S."/>
            <person name="Artiguenave F."/>
            <person name="Aury J.M."/>
            <person name="Ballario P."/>
            <person name="Bolchi A."/>
            <person name="Brenna A."/>
            <person name="Brun A."/>
            <person name="Buee M."/>
            <person name="Cantarel B."/>
            <person name="Chevalier G."/>
            <person name="Couloux A."/>
            <person name="Da Silva C."/>
            <person name="Denoeud F."/>
            <person name="Duplessis S."/>
            <person name="Ghignone S."/>
            <person name="Hilselberger B."/>
            <person name="Iotti M."/>
            <person name="Marcais B."/>
            <person name="Mello A."/>
            <person name="Miranda M."/>
            <person name="Pacioni G."/>
            <person name="Quesneville H."/>
            <person name="Riccioni C."/>
            <person name="Ruotolo R."/>
            <person name="Splivallo R."/>
            <person name="Stocchi V."/>
            <person name="Tisserant E."/>
            <person name="Viscomi A.R."/>
            <person name="Zambonelli A."/>
            <person name="Zampieri E."/>
            <person name="Henrissat B."/>
            <person name="Lebrun M.H."/>
            <person name="Paolocci F."/>
            <person name="Bonfante P."/>
            <person name="Ottonello S."/>
            <person name="Wincker P."/>
        </authorList>
    </citation>
    <scope>NUCLEOTIDE SEQUENCE [LARGE SCALE GENOMIC DNA]</scope>
    <source>
        <strain evidence="14 15">Mel28</strain>
    </source>
</reference>
<dbReference type="SUPFAM" id="SSF55347">
    <property type="entry name" value="Glyceraldehyde-3-phosphate dehydrogenase-like, C-terminal domain"/>
    <property type="match status" value="1"/>
</dbReference>
<dbReference type="FunFam" id="3.30.360.10:FF:000001">
    <property type="entry name" value="Glyceraldehyde-3-phosphate dehydrogenase"/>
    <property type="match status" value="1"/>
</dbReference>
<evidence type="ECO:0000256" key="1">
    <source>
        <dbReference type="ARBA" id="ARBA00004869"/>
    </source>
</evidence>
<dbReference type="Pfam" id="PF02800">
    <property type="entry name" value="Gp_dh_C"/>
    <property type="match status" value="1"/>
</dbReference>
<dbReference type="AlphaFoldDB" id="D5GK88"/>
<dbReference type="InterPro" id="IPR020829">
    <property type="entry name" value="GlycerAld_3-P_DH_cat"/>
</dbReference>
<dbReference type="GO" id="GO:0004365">
    <property type="term" value="F:glyceraldehyde-3-phosphate dehydrogenase (NAD+) (phosphorylating) activity"/>
    <property type="evidence" value="ECO:0007669"/>
    <property type="project" value="UniProtKB-EC"/>
</dbReference>
<feature type="binding site" evidence="9">
    <location>
        <position position="241"/>
    </location>
    <ligand>
        <name>D-glyceraldehyde 3-phosphate</name>
        <dbReference type="ChEBI" id="CHEBI:59776"/>
    </ligand>
</feature>